<evidence type="ECO:0000313" key="1">
    <source>
        <dbReference type="EMBL" id="GFR86320.1"/>
    </source>
</evidence>
<evidence type="ECO:0000313" key="2">
    <source>
        <dbReference type="Proteomes" id="UP000762676"/>
    </source>
</evidence>
<dbReference type="Proteomes" id="UP000762676">
    <property type="component" value="Unassembled WGS sequence"/>
</dbReference>
<sequence>MSGERASRGESRVDTDWRKLAWNWKIEITRPNHGTAHTHTSSTWCQGKFTKLVTKIAVNSSVWPPVPVALFNHSTVLSSAAFPEALQVIVHVAAAWGTAGRTDGGCDRNFAGFLACCLYLHLSLTSHLLPTDCLYSMVRLTGGGHEDNRQHGMRPGHTMNALSVCVCASVYKRQRRRIVKERIKCVRIRRKTTVRGYKAVRHHDILDWVESRASFCPDMVA</sequence>
<organism evidence="1 2">
    <name type="scientific">Elysia marginata</name>
    <dbReference type="NCBI Taxonomy" id="1093978"/>
    <lineage>
        <taxon>Eukaryota</taxon>
        <taxon>Metazoa</taxon>
        <taxon>Spiralia</taxon>
        <taxon>Lophotrochozoa</taxon>
        <taxon>Mollusca</taxon>
        <taxon>Gastropoda</taxon>
        <taxon>Heterobranchia</taxon>
        <taxon>Euthyneura</taxon>
        <taxon>Panpulmonata</taxon>
        <taxon>Sacoglossa</taxon>
        <taxon>Placobranchoidea</taxon>
        <taxon>Plakobranchidae</taxon>
        <taxon>Elysia</taxon>
    </lineage>
</organism>
<dbReference type="AlphaFoldDB" id="A0AAV4GML0"/>
<gene>
    <name evidence="1" type="ORF">ElyMa_006049900</name>
</gene>
<accession>A0AAV4GML0</accession>
<keyword evidence="2" id="KW-1185">Reference proteome</keyword>
<comment type="caution">
    <text evidence="1">The sequence shown here is derived from an EMBL/GenBank/DDBJ whole genome shotgun (WGS) entry which is preliminary data.</text>
</comment>
<dbReference type="EMBL" id="BMAT01012117">
    <property type="protein sequence ID" value="GFR86320.1"/>
    <property type="molecule type" value="Genomic_DNA"/>
</dbReference>
<name>A0AAV4GML0_9GAST</name>
<proteinExistence type="predicted"/>
<reference evidence="1 2" key="1">
    <citation type="journal article" date="2021" name="Elife">
        <title>Chloroplast acquisition without the gene transfer in kleptoplastic sea slugs, Plakobranchus ocellatus.</title>
        <authorList>
            <person name="Maeda T."/>
            <person name="Takahashi S."/>
            <person name="Yoshida T."/>
            <person name="Shimamura S."/>
            <person name="Takaki Y."/>
            <person name="Nagai Y."/>
            <person name="Toyoda A."/>
            <person name="Suzuki Y."/>
            <person name="Arimoto A."/>
            <person name="Ishii H."/>
            <person name="Satoh N."/>
            <person name="Nishiyama T."/>
            <person name="Hasebe M."/>
            <person name="Maruyama T."/>
            <person name="Minagawa J."/>
            <person name="Obokata J."/>
            <person name="Shigenobu S."/>
        </authorList>
    </citation>
    <scope>NUCLEOTIDE SEQUENCE [LARGE SCALE GENOMIC DNA]</scope>
</reference>
<protein>
    <submittedName>
        <fullName evidence="1">Uncharacterized protein</fullName>
    </submittedName>
</protein>